<proteinExistence type="predicted"/>
<gene>
    <name evidence="2" type="ORF">CFter6_0502</name>
</gene>
<organism evidence="2">
    <name type="scientific">Collimonas fungivorans</name>
    <dbReference type="NCBI Taxonomy" id="158899"/>
    <lineage>
        <taxon>Bacteria</taxon>
        <taxon>Pseudomonadati</taxon>
        <taxon>Pseudomonadota</taxon>
        <taxon>Betaproteobacteria</taxon>
        <taxon>Burkholderiales</taxon>
        <taxon>Oxalobacteraceae</taxon>
        <taxon>Collimonas</taxon>
    </lineage>
</organism>
<dbReference type="Pfam" id="PF13701">
    <property type="entry name" value="DDE_Tnp_1_4"/>
    <property type="match status" value="1"/>
</dbReference>
<dbReference type="InterPro" id="IPR025668">
    <property type="entry name" value="Tnp_DDE_dom"/>
</dbReference>
<reference evidence="2 3" key="1">
    <citation type="submission" date="2015-11" db="EMBL/GenBank/DDBJ databases">
        <title>Exploring the genomic traits of fungus-feeding bacterial genus Collimonas.</title>
        <authorList>
            <person name="Song C."/>
            <person name="Schmidt R."/>
            <person name="de Jager V."/>
            <person name="Krzyzanowska D."/>
            <person name="Jongedijk E."/>
            <person name="Cankar K."/>
            <person name="Beekwilder J."/>
            <person name="van Veen A."/>
            <person name="de Boer W."/>
            <person name="van Veen J.A."/>
            <person name="Garbeva P."/>
        </authorList>
    </citation>
    <scope>NUCLEOTIDE SEQUENCE [LARGE SCALE GENOMIC DNA]</scope>
    <source>
        <strain evidence="2 3">Ter6</strain>
    </source>
</reference>
<evidence type="ECO:0000313" key="3">
    <source>
        <dbReference type="Proteomes" id="UP000072421"/>
    </source>
</evidence>
<evidence type="ECO:0000259" key="1">
    <source>
        <dbReference type="Pfam" id="PF13701"/>
    </source>
</evidence>
<name>A0A127P707_9BURK</name>
<evidence type="ECO:0000313" key="2">
    <source>
        <dbReference type="EMBL" id="AMO93231.1"/>
    </source>
</evidence>
<dbReference type="AlphaFoldDB" id="A0A127P707"/>
<protein>
    <submittedName>
        <fullName evidence="2">Transposase DDE domain group 1 family protein</fullName>
    </submittedName>
</protein>
<dbReference type="Proteomes" id="UP000072421">
    <property type="component" value="Chromosome"/>
</dbReference>
<feature type="domain" description="Transposase DDE" evidence="1">
    <location>
        <begin position="3"/>
        <end position="131"/>
    </location>
</feature>
<sequence length="147" mass="16172">MRCGWEGVCDHNVLRRELALQTVVPHRRTDVGATLSGLERAPTPAHTAVLCNMLLDQFTAGNSPAPTELILDVDTTHVPLNGAKEKVHFHSYYDNYCYLPLYTFYGQNLLACVLRPSSSDLANMLGALNKLPVQRLRKGPAGIATLL</sequence>
<dbReference type="EMBL" id="CP013232">
    <property type="protein sequence ID" value="AMO93231.1"/>
    <property type="molecule type" value="Genomic_DNA"/>
</dbReference>
<dbReference type="PATRIC" id="fig|158899.10.peg.510"/>
<accession>A0A127P707</accession>